<dbReference type="PROSITE" id="PS00356">
    <property type="entry name" value="HTH_LACI_1"/>
    <property type="match status" value="1"/>
</dbReference>
<dbReference type="GO" id="GO:0000976">
    <property type="term" value="F:transcription cis-regulatory region binding"/>
    <property type="evidence" value="ECO:0007669"/>
    <property type="project" value="TreeGrafter"/>
</dbReference>
<sequence>MKKKSITIGDVAKKAGVSKSTVSQYLNKRYEYMSQSTRENIEQIIHELNFHPNESARNLKNKKTTIVGIVVANIRHAFSTEMIRIIENALEEQDINVIICNADDNPQKEEHHIRALLSRKVDGLIIFPTETNATIYQQILEEEIPVVFIDRIVAGLSVDTILLDNQMAASLAVSTLAASGHTKIAMLTLPTQSAISPRIERIEGYKTALKACEIPFNPNFICSAELHTLQAGLTNMFQLADKPNALIAGNDLVLREILQFLKVQELTIPSDVAVIGIDDVSYADIYQPSLTTIAQPTEKMGLKVAALILNRLQHKDKEAPQIYRFAPELKKRDSSL</sequence>
<dbReference type="Proteomes" id="UP000569903">
    <property type="component" value="Unassembled WGS sequence"/>
</dbReference>
<dbReference type="GO" id="GO:0003700">
    <property type="term" value="F:DNA-binding transcription factor activity"/>
    <property type="evidence" value="ECO:0007669"/>
    <property type="project" value="TreeGrafter"/>
</dbReference>
<evidence type="ECO:0000256" key="3">
    <source>
        <dbReference type="ARBA" id="ARBA00023163"/>
    </source>
</evidence>
<dbReference type="PROSITE" id="PS50932">
    <property type="entry name" value="HTH_LACI_2"/>
    <property type="match status" value="1"/>
</dbReference>
<comment type="caution">
    <text evidence="6">The sequence shown here is derived from an EMBL/GenBank/DDBJ whole genome shotgun (WGS) entry which is preliminary data.</text>
</comment>
<keyword evidence="1" id="KW-0805">Transcription regulation</keyword>
<evidence type="ECO:0000256" key="1">
    <source>
        <dbReference type="ARBA" id="ARBA00023015"/>
    </source>
</evidence>
<dbReference type="PROSITE" id="PS50943">
    <property type="entry name" value="HTH_CROC1"/>
    <property type="match status" value="1"/>
</dbReference>
<organism evidence="6 7">
    <name type="scientific">Listeria newyorkensis</name>
    <dbReference type="NCBI Taxonomy" id="1497681"/>
    <lineage>
        <taxon>Bacteria</taxon>
        <taxon>Bacillati</taxon>
        <taxon>Bacillota</taxon>
        <taxon>Bacilli</taxon>
        <taxon>Bacillales</taxon>
        <taxon>Listeriaceae</taxon>
        <taxon>Listeria</taxon>
    </lineage>
</organism>
<dbReference type="CDD" id="cd01392">
    <property type="entry name" value="HTH_LacI"/>
    <property type="match status" value="1"/>
</dbReference>
<dbReference type="Pfam" id="PF00532">
    <property type="entry name" value="Peripla_BP_1"/>
    <property type="match status" value="1"/>
</dbReference>
<name>A0A841YX10_9LIST</name>
<dbReference type="InterPro" id="IPR001387">
    <property type="entry name" value="Cro/C1-type_HTH"/>
</dbReference>
<feature type="domain" description="HTH cro/C1-type" evidence="5">
    <location>
        <begin position="2"/>
        <end position="55"/>
    </location>
</feature>
<keyword evidence="2" id="KW-0238">DNA-binding</keyword>
<keyword evidence="3" id="KW-0804">Transcription</keyword>
<dbReference type="PRINTS" id="PR00036">
    <property type="entry name" value="HTHLACI"/>
</dbReference>
<reference evidence="6 7" key="1">
    <citation type="submission" date="2020-03" db="EMBL/GenBank/DDBJ databases">
        <title>Soil Listeria distribution.</title>
        <authorList>
            <person name="Liao J."/>
            <person name="Wiedmann M."/>
        </authorList>
    </citation>
    <scope>NUCLEOTIDE SEQUENCE [LARGE SCALE GENOMIC DNA]</scope>
    <source>
        <strain evidence="6 7">FSL L7-1614</strain>
    </source>
</reference>
<dbReference type="SUPFAM" id="SSF47413">
    <property type="entry name" value="lambda repressor-like DNA-binding domains"/>
    <property type="match status" value="1"/>
</dbReference>
<dbReference type="SUPFAM" id="SSF53822">
    <property type="entry name" value="Periplasmic binding protein-like I"/>
    <property type="match status" value="1"/>
</dbReference>
<evidence type="ECO:0000313" key="7">
    <source>
        <dbReference type="Proteomes" id="UP000569903"/>
    </source>
</evidence>
<dbReference type="PANTHER" id="PTHR30146">
    <property type="entry name" value="LACI-RELATED TRANSCRIPTIONAL REPRESSOR"/>
    <property type="match status" value="1"/>
</dbReference>
<accession>A0A841YX10</accession>
<dbReference type="PANTHER" id="PTHR30146:SF109">
    <property type="entry name" value="HTH-TYPE TRANSCRIPTIONAL REGULATOR GALS"/>
    <property type="match status" value="1"/>
</dbReference>
<dbReference type="SMART" id="SM00354">
    <property type="entry name" value="HTH_LACI"/>
    <property type="match status" value="1"/>
</dbReference>
<dbReference type="Gene3D" id="3.40.50.2300">
    <property type="match status" value="2"/>
</dbReference>
<dbReference type="EMBL" id="JAARQN010000008">
    <property type="protein sequence ID" value="MBC1458064.1"/>
    <property type="molecule type" value="Genomic_DNA"/>
</dbReference>
<evidence type="ECO:0000259" key="4">
    <source>
        <dbReference type="PROSITE" id="PS50932"/>
    </source>
</evidence>
<protein>
    <submittedName>
        <fullName evidence="6">LacI family transcriptional regulator</fullName>
    </submittedName>
</protein>
<dbReference type="RefSeq" id="WP_185389294.1">
    <property type="nucleotide sequence ID" value="NZ_JAARQN010000008.1"/>
</dbReference>
<dbReference type="InterPro" id="IPR000843">
    <property type="entry name" value="HTH_LacI"/>
</dbReference>
<dbReference type="InterPro" id="IPR001761">
    <property type="entry name" value="Peripla_BP/Lac1_sug-bd_dom"/>
</dbReference>
<feature type="domain" description="HTH lacI-type" evidence="4">
    <location>
        <begin position="6"/>
        <end position="61"/>
    </location>
</feature>
<gene>
    <name evidence="6" type="ORF">HB850_09850</name>
</gene>
<proteinExistence type="predicted"/>
<dbReference type="InterPro" id="IPR010982">
    <property type="entry name" value="Lambda_DNA-bd_dom_sf"/>
</dbReference>
<dbReference type="AlphaFoldDB" id="A0A841YX10"/>
<dbReference type="InterPro" id="IPR028082">
    <property type="entry name" value="Peripla_BP_I"/>
</dbReference>
<dbReference type="Pfam" id="PF00356">
    <property type="entry name" value="LacI"/>
    <property type="match status" value="1"/>
</dbReference>
<evidence type="ECO:0000259" key="5">
    <source>
        <dbReference type="PROSITE" id="PS50943"/>
    </source>
</evidence>
<evidence type="ECO:0000313" key="6">
    <source>
        <dbReference type="EMBL" id="MBC1458064.1"/>
    </source>
</evidence>
<dbReference type="CDD" id="cd19977">
    <property type="entry name" value="PBP1_EndR-like"/>
    <property type="match status" value="1"/>
</dbReference>
<dbReference type="Gene3D" id="1.10.260.40">
    <property type="entry name" value="lambda repressor-like DNA-binding domains"/>
    <property type="match status" value="1"/>
</dbReference>
<evidence type="ECO:0000256" key="2">
    <source>
        <dbReference type="ARBA" id="ARBA00023125"/>
    </source>
</evidence>